<dbReference type="Proteomes" id="UP000319213">
    <property type="component" value="Unassembled WGS sequence"/>
</dbReference>
<protein>
    <submittedName>
        <fullName evidence="4">Serine aminopeptidase S33 family</fullName>
    </submittedName>
</protein>
<evidence type="ECO:0000259" key="3">
    <source>
        <dbReference type="Pfam" id="PF12697"/>
    </source>
</evidence>
<dbReference type="PANTHER" id="PTHR43798:SF31">
    <property type="entry name" value="AB HYDROLASE SUPERFAMILY PROTEIN YCLE"/>
    <property type="match status" value="1"/>
</dbReference>
<dbReference type="GO" id="GO:0004177">
    <property type="term" value="F:aminopeptidase activity"/>
    <property type="evidence" value="ECO:0007669"/>
    <property type="project" value="UniProtKB-KW"/>
</dbReference>
<feature type="region of interest" description="Disordered" evidence="2">
    <location>
        <begin position="174"/>
        <end position="197"/>
    </location>
</feature>
<accession>A0A543J3J1</accession>
<gene>
    <name evidence="4" type="ORF">FHX40_4145</name>
</gene>
<keyword evidence="4" id="KW-0645">Protease</keyword>
<dbReference type="AlphaFoldDB" id="A0A543J3J1"/>
<reference evidence="4 5" key="1">
    <citation type="submission" date="2019-06" db="EMBL/GenBank/DDBJ databases">
        <title>Sequencing the genomes of 1000 actinobacteria strains.</title>
        <authorList>
            <person name="Klenk H.-P."/>
        </authorList>
    </citation>
    <scope>NUCLEOTIDE SEQUENCE [LARGE SCALE GENOMIC DNA]</scope>
    <source>
        <strain evidence="4 5">DSM 43186</strain>
    </source>
</reference>
<dbReference type="RefSeq" id="WP_142261122.1">
    <property type="nucleotide sequence ID" value="NZ_BMPV01000002.1"/>
</dbReference>
<dbReference type="InterPro" id="IPR050266">
    <property type="entry name" value="AB_hydrolase_sf"/>
</dbReference>
<dbReference type="Gene3D" id="3.40.50.1820">
    <property type="entry name" value="alpha/beta hydrolase"/>
    <property type="match status" value="1"/>
</dbReference>
<dbReference type="InterPro" id="IPR000073">
    <property type="entry name" value="AB_hydrolase_1"/>
</dbReference>
<evidence type="ECO:0000256" key="2">
    <source>
        <dbReference type="SAM" id="MobiDB-lite"/>
    </source>
</evidence>
<sequence length="388" mass="40870">MEASRSARRSGRRIALAGLLTGAEIGIAARRAPRDRCGRPVTVTADDGVRLAADVDECPGSRLAVVFAHGWLLDRRAWRFQRRALAGTATLVRYDHRGHGGSAPGGSLTVDRLGDDLAAVLERTVPPDVPVVLAGHAMGAVAILSLAARHGDLFGGRVVGAALLGPSCGRLVSDTPPDRRWPVASGPPGPEPAEGPVRLAPVIPFPRSRPGPGRYGHAGHVVSRTASAATASGGLPMTPCPLPQTHVAAPASRGVPRSRLDRRFEQRPGADARCAESRARATRDHIRWVGERVAAAPPAALPGYFHDLLLREDPAPLAALRRVETLIMVGSADRVTPPVHGRRIADLLPDAVLSVVAGAGHLIALERPDVVNRELRGFLLGCRARAGR</sequence>
<organism evidence="4 5">
    <name type="scientific">Thermopolyspora flexuosa</name>
    <dbReference type="NCBI Taxonomy" id="103836"/>
    <lineage>
        <taxon>Bacteria</taxon>
        <taxon>Bacillati</taxon>
        <taxon>Actinomycetota</taxon>
        <taxon>Actinomycetes</taxon>
        <taxon>Streptosporangiales</taxon>
        <taxon>Streptosporangiaceae</taxon>
        <taxon>Thermopolyspora</taxon>
    </lineage>
</organism>
<dbReference type="SUPFAM" id="SSF53474">
    <property type="entry name" value="alpha/beta-Hydrolases"/>
    <property type="match status" value="1"/>
</dbReference>
<dbReference type="Pfam" id="PF12697">
    <property type="entry name" value="Abhydrolase_6"/>
    <property type="match status" value="1"/>
</dbReference>
<dbReference type="OrthoDB" id="5422338at2"/>
<dbReference type="GO" id="GO:0016020">
    <property type="term" value="C:membrane"/>
    <property type="evidence" value="ECO:0007669"/>
    <property type="project" value="TreeGrafter"/>
</dbReference>
<proteinExistence type="predicted"/>
<feature type="domain" description="AB hydrolase-1" evidence="3">
    <location>
        <begin position="65"/>
        <end position="373"/>
    </location>
</feature>
<evidence type="ECO:0000313" key="5">
    <source>
        <dbReference type="Proteomes" id="UP000319213"/>
    </source>
</evidence>
<keyword evidence="4" id="KW-0031">Aminopeptidase</keyword>
<dbReference type="InterPro" id="IPR029058">
    <property type="entry name" value="AB_hydrolase_fold"/>
</dbReference>
<evidence type="ECO:0000256" key="1">
    <source>
        <dbReference type="ARBA" id="ARBA00022801"/>
    </source>
</evidence>
<keyword evidence="5" id="KW-1185">Reference proteome</keyword>
<evidence type="ECO:0000313" key="4">
    <source>
        <dbReference type="EMBL" id="TQM77382.1"/>
    </source>
</evidence>
<dbReference type="PANTHER" id="PTHR43798">
    <property type="entry name" value="MONOACYLGLYCEROL LIPASE"/>
    <property type="match status" value="1"/>
</dbReference>
<keyword evidence="1" id="KW-0378">Hydrolase</keyword>
<dbReference type="EMBL" id="VFPQ01000001">
    <property type="protein sequence ID" value="TQM77382.1"/>
    <property type="molecule type" value="Genomic_DNA"/>
</dbReference>
<comment type="caution">
    <text evidence="4">The sequence shown here is derived from an EMBL/GenBank/DDBJ whole genome shotgun (WGS) entry which is preliminary data.</text>
</comment>
<name>A0A543J3J1_9ACTN</name>